<dbReference type="EMBL" id="CP136336">
    <property type="protein sequence ID" value="WOB10573.1"/>
    <property type="molecule type" value="Genomic_DNA"/>
</dbReference>
<name>A0ABZ0D6A7_9BURK</name>
<evidence type="ECO:0000256" key="2">
    <source>
        <dbReference type="ARBA" id="ARBA00009477"/>
    </source>
</evidence>
<accession>A0ABZ0D6A7</accession>
<dbReference type="Pfam" id="PF25967">
    <property type="entry name" value="RND-MFP_C"/>
    <property type="match status" value="1"/>
</dbReference>
<keyword evidence="3" id="KW-0813">Transport</keyword>
<dbReference type="Gene3D" id="2.40.50.100">
    <property type="match status" value="1"/>
</dbReference>
<evidence type="ECO:0000256" key="3">
    <source>
        <dbReference type="ARBA" id="ARBA00022448"/>
    </source>
</evidence>
<dbReference type="SUPFAM" id="SSF111369">
    <property type="entry name" value="HlyD-like secretion proteins"/>
    <property type="match status" value="1"/>
</dbReference>
<evidence type="ECO:0000259" key="7">
    <source>
        <dbReference type="Pfam" id="PF25917"/>
    </source>
</evidence>
<evidence type="ECO:0000259" key="8">
    <source>
        <dbReference type="Pfam" id="PF25967"/>
    </source>
</evidence>
<reference evidence="9 10" key="1">
    <citation type="submission" date="2023-10" db="EMBL/GenBank/DDBJ databases">
        <title>Bacteria for the degradation of biodegradable plastic PBAT(Polybutylene adipate terephthalate).</title>
        <authorList>
            <person name="Weon H.-Y."/>
            <person name="Yeon J."/>
        </authorList>
    </citation>
    <scope>NUCLEOTIDE SEQUENCE [LARGE SCALE GENOMIC DNA]</scope>
    <source>
        <strain evidence="9 10">SBD 7-3</strain>
    </source>
</reference>
<evidence type="ECO:0000313" key="10">
    <source>
        <dbReference type="Proteomes" id="UP001303946"/>
    </source>
</evidence>
<protein>
    <submittedName>
        <fullName evidence="9">Efflux RND transporter periplasmic adaptor subunit</fullName>
    </submittedName>
</protein>
<dbReference type="PANTHER" id="PTHR30469:SF15">
    <property type="entry name" value="HLYD FAMILY OF SECRETION PROTEINS"/>
    <property type="match status" value="1"/>
</dbReference>
<feature type="domain" description="Multidrug resistance protein MdtA-like C-terminal permuted SH3" evidence="8">
    <location>
        <begin position="291"/>
        <end position="346"/>
    </location>
</feature>
<dbReference type="NCBIfam" id="TIGR01730">
    <property type="entry name" value="RND_mfp"/>
    <property type="match status" value="1"/>
</dbReference>
<dbReference type="RefSeq" id="WP_316703474.1">
    <property type="nucleotide sequence ID" value="NZ_CP136336.1"/>
</dbReference>
<evidence type="ECO:0000259" key="6">
    <source>
        <dbReference type="Pfam" id="PF25876"/>
    </source>
</evidence>
<organism evidence="9 10">
    <name type="scientific">Piscinibacter gummiphilus</name>
    <dbReference type="NCBI Taxonomy" id="946333"/>
    <lineage>
        <taxon>Bacteria</taxon>
        <taxon>Pseudomonadati</taxon>
        <taxon>Pseudomonadota</taxon>
        <taxon>Betaproteobacteria</taxon>
        <taxon>Burkholderiales</taxon>
        <taxon>Sphaerotilaceae</taxon>
        <taxon>Piscinibacter</taxon>
    </lineage>
</organism>
<sequence>MRHTLLVPLLSVAVLAACTKAEPVSAPVRAVRTMTISTESAGGAYEYAGEVRARTESRLGFRVGGKIVRRVVNVGDSVKAGQVLAQLDPQDLKLGQAAAQASLVAAQANLDQTQADFKRFKELRDQGFISSAELERRETALKAAQAQLDQARAQASVQGNQAGYTTLVADANGVITGVDAEPGMVVAAGAPVVRLAHDGPRDVVFNVPEDKVNLVKSLAAQPARLKARLWGSTDTFPAQIREVAAAADPVTRTFAVKADLGQTPATAAVRLGQTATIVAELPRQAGVTKLPLSALREAQGATNVWVVDKATMTVALKKVQLAGAEGNDAVITGGVSPGDVVVTAGVHVLNPGEQVKFYADPGAPATASADIGTPVAVK</sequence>
<evidence type="ECO:0000256" key="4">
    <source>
        <dbReference type="SAM" id="Coils"/>
    </source>
</evidence>
<keyword evidence="10" id="KW-1185">Reference proteome</keyword>
<evidence type="ECO:0000313" key="9">
    <source>
        <dbReference type="EMBL" id="WOB10573.1"/>
    </source>
</evidence>
<feature type="coiled-coil region" evidence="4">
    <location>
        <begin position="103"/>
        <end position="161"/>
    </location>
</feature>
<dbReference type="Gene3D" id="1.10.287.470">
    <property type="entry name" value="Helix hairpin bin"/>
    <property type="match status" value="1"/>
</dbReference>
<dbReference type="InterPro" id="IPR058624">
    <property type="entry name" value="MdtA-like_HH"/>
</dbReference>
<evidence type="ECO:0000256" key="5">
    <source>
        <dbReference type="SAM" id="SignalP"/>
    </source>
</evidence>
<proteinExistence type="inferred from homology"/>
<dbReference type="Gene3D" id="2.40.30.170">
    <property type="match status" value="1"/>
</dbReference>
<dbReference type="PROSITE" id="PS51257">
    <property type="entry name" value="PROKAR_LIPOPROTEIN"/>
    <property type="match status" value="1"/>
</dbReference>
<gene>
    <name evidence="9" type="ORF">RXV79_11035</name>
</gene>
<feature type="domain" description="Multidrug resistance protein MdtA-like barrel-sandwich hybrid" evidence="7">
    <location>
        <begin position="61"/>
        <end position="189"/>
    </location>
</feature>
<dbReference type="InterPro" id="IPR058627">
    <property type="entry name" value="MdtA-like_C"/>
</dbReference>
<dbReference type="Pfam" id="PF25917">
    <property type="entry name" value="BSH_RND"/>
    <property type="match status" value="1"/>
</dbReference>
<comment type="subcellular location">
    <subcellularLocation>
        <location evidence="1">Cell envelope</location>
    </subcellularLocation>
</comment>
<keyword evidence="5" id="KW-0732">Signal</keyword>
<comment type="similarity">
    <text evidence="2">Belongs to the membrane fusion protein (MFP) (TC 8.A.1) family.</text>
</comment>
<dbReference type="InterPro" id="IPR006143">
    <property type="entry name" value="RND_pump_MFP"/>
</dbReference>
<feature type="signal peptide" evidence="5">
    <location>
        <begin position="1"/>
        <end position="16"/>
    </location>
</feature>
<dbReference type="Gene3D" id="2.40.420.20">
    <property type="match status" value="1"/>
</dbReference>
<dbReference type="InterPro" id="IPR058625">
    <property type="entry name" value="MdtA-like_BSH"/>
</dbReference>
<evidence type="ECO:0000256" key="1">
    <source>
        <dbReference type="ARBA" id="ARBA00004196"/>
    </source>
</evidence>
<dbReference type="Pfam" id="PF25876">
    <property type="entry name" value="HH_MFP_RND"/>
    <property type="match status" value="1"/>
</dbReference>
<dbReference type="PANTHER" id="PTHR30469">
    <property type="entry name" value="MULTIDRUG RESISTANCE PROTEIN MDTA"/>
    <property type="match status" value="1"/>
</dbReference>
<keyword evidence="4" id="KW-0175">Coiled coil</keyword>
<dbReference type="Proteomes" id="UP001303946">
    <property type="component" value="Chromosome"/>
</dbReference>
<feature type="chain" id="PRO_5046409237" evidence="5">
    <location>
        <begin position="17"/>
        <end position="378"/>
    </location>
</feature>
<feature type="domain" description="Multidrug resistance protein MdtA-like alpha-helical hairpin" evidence="6">
    <location>
        <begin position="97"/>
        <end position="157"/>
    </location>
</feature>